<comment type="caution">
    <text evidence="2">The sequence shown here is derived from an EMBL/GenBank/DDBJ whole genome shotgun (WGS) entry which is preliminary data.</text>
</comment>
<evidence type="ECO:0000256" key="1">
    <source>
        <dbReference type="SAM" id="MobiDB-lite"/>
    </source>
</evidence>
<dbReference type="EMBL" id="JAOQIO010000006">
    <property type="protein sequence ID" value="MCU6790819.1"/>
    <property type="molecule type" value="Genomic_DNA"/>
</dbReference>
<name>A0ABT2U864_9BACL</name>
<reference evidence="2 3" key="1">
    <citation type="submission" date="2022-09" db="EMBL/GenBank/DDBJ databases">
        <authorList>
            <person name="Han X.L."/>
            <person name="Wang Q."/>
            <person name="Lu T."/>
        </authorList>
    </citation>
    <scope>NUCLEOTIDE SEQUENCE [LARGE SCALE GENOMIC DNA]</scope>
    <source>
        <strain evidence="2 3">WQ 127069</strain>
    </source>
</reference>
<evidence type="ECO:0008006" key="4">
    <source>
        <dbReference type="Google" id="ProtNLM"/>
    </source>
</evidence>
<keyword evidence="3" id="KW-1185">Reference proteome</keyword>
<accession>A0ABT2U864</accession>
<evidence type="ECO:0000313" key="2">
    <source>
        <dbReference type="EMBL" id="MCU6790819.1"/>
    </source>
</evidence>
<organism evidence="2 3">
    <name type="scientific">Paenibacillus baimaensis</name>
    <dbReference type="NCBI Taxonomy" id="2982185"/>
    <lineage>
        <taxon>Bacteria</taxon>
        <taxon>Bacillati</taxon>
        <taxon>Bacillota</taxon>
        <taxon>Bacilli</taxon>
        <taxon>Bacillales</taxon>
        <taxon>Paenibacillaceae</taxon>
        <taxon>Paenibacillus</taxon>
    </lineage>
</organism>
<protein>
    <recommendedName>
        <fullName evidence="4">Collagen-like protein</fullName>
    </recommendedName>
</protein>
<feature type="compositionally biased region" description="Basic residues" evidence="1">
    <location>
        <begin position="1"/>
        <end position="16"/>
    </location>
</feature>
<feature type="compositionally biased region" description="Gly residues" evidence="1">
    <location>
        <begin position="69"/>
        <end position="126"/>
    </location>
</feature>
<evidence type="ECO:0000313" key="3">
    <source>
        <dbReference type="Proteomes" id="UP001652445"/>
    </source>
</evidence>
<feature type="compositionally biased region" description="Polar residues" evidence="1">
    <location>
        <begin position="23"/>
        <end position="35"/>
    </location>
</feature>
<feature type="region of interest" description="Disordered" evidence="1">
    <location>
        <begin position="1"/>
        <end position="140"/>
    </location>
</feature>
<dbReference type="Proteomes" id="UP001652445">
    <property type="component" value="Unassembled WGS sequence"/>
</dbReference>
<gene>
    <name evidence="2" type="ORF">OB236_01645</name>
</gene>
<sequence>MSRKQIVSKKSKKKISINKIPVTAQTSGTGSSSLDSKGIGTGSFPQGTGGGLSTRSLQGPGTSFPGSPFPGGGGGGFAPSFPGGGGGGFPPSFPGGGGSGFPPSFPGGGGGGFPPGTPQGGPGATGGPQSPPPSFIPQQSGVSALAVDPGSIRRCINRYVYIWQRNGDAYWMFLTHVGRNSIAGYRWYGFGPAGFWLYFGLDIQRIEQFNCF</sequence>
<dbReference type="RefSeq" id="WP_262682339.1">
    <property type="nucleotide sequence ID" value="NZ_JAOQIO010000006.1"/>
</dbReference>
<proteinExistence type="predicted"/>